<keyword evidence="6" id="KW-0012">Acyltransferase</keyword>
<dbReference type="GO" id="GO:0030170">
    <property type="term" value="F:pyridoxal phosphate binding"/>
    <property type="evidence" value="ECO:0007669"/>
    <property type="project" value="InterPro"/>
</dbReference>
<dbReference type="SUPFAM" id="SSF53383">
    <property type="entry name" value="PLP-dependent transferases"/>
    <property type="match status" value="1"/>
</dbReference>
<evidence type="ECO:0000256" key="3">
    <source>
        <dbReference type="ARBA" id="ARBA00022898"/>
    </source>
</evidence>
<dbReference type="GO" id="GO:0008710">
    <property type="term" value="F:8-amino-7-oxononanoate synthase activity"/>
    <property type="evidence" value="ECO:0007669"/>
    <property type="project" value="UniProtKB-EC"/>
</dbReference>
<dbReference type="InterPro" id="IPR001917">
    <property type="entry name" value="Aminotrans_II_pyridoxalP_BS"/>
</dbReference>
<dbReference type="InterPro" id="IPR050087">
    <property type="entry name" value="AON_synthase_class-II"/>
</dbReference>
<evidence type="ECO:0000256" key="4">
    <source>
        <dbReference type="RuleBase" id="RU003693"/>
    </source>
</evidence>
<dbReference type="Gene3D" id="3.90.1150.10">
    <property type="entry name" value="Aspartate Aminotransferase, domain 1"/>
    <property type="match status" value="1"/>
</dbReference>
<name>A0A212K7Y7_9PROT</name>
<comment type="cofactor">
    <cofactor evidence="1 4">
        <name>pyridoxal 5'-phosphate</name>
        <dbReference type="ChEBI" id="CHEBI:597326"/>
    </cofactor>
</comment>
<dbReference type="Gene3D" id="3.40.640.10">
    <property type="entry name" value="Type I PLP-dependent aspartate aminotransferase-like (Major domain)"/>
    <property type="match status" value="1"/>
</dbReference>
<dbReference type="NCBIfam" id="NF047599">
    <property type="entry name" value="SerpalmtaseBetaP"/>
    <property type="match status" value="1"/>
</dbReference>
<evidence type="ECO:0000256" key="1">
    <source>
        <dbReference type="ARBA" id="ARBA00001933"/>
    </source>
</evidence>
<dbReference type="InterPro" id="IPR015422">
    <property type="entry name" value="PyrdxlP-dep_Trfase_small"/>
</dbReference>
<evidence type="ECO:0000313" key="6">
    <source>
        <dbReference type="EMBL" id="SBW07810.1"/>
    </source>
</evidence>
<gene>
    <name evidence="6" type="primary">bioF</name>
    <name evidence="6" type="ORF">KL86APRO_12289</name>
</gene>
<comment type="similarity">
    <text evidence="4">Belongs to the class-II pyridoxal-phosphate-dependent aminotransferase family.</text>
</comment>
<evidence type="ECO:0000256" key="2">
    <source>
        <dbReference type="ARBA" id="ARBA00022679"/>
    </source>
</evidence>
<keyword evidence="3 4" id="KW-0663">Pyridoxal phosphate</keyword>
<dbReference type="AlphaFoldDB" id="A0A212K7Y7"/>
<evidence type="ECO:0000259" key="5">
    <source>
        <dbReference type="Pfam" id="PF00155"/>
    </source>
</evidence>
<organism evidence="6">
    <name type="scientific">uncultured Alphaproteobacteria bacterium</name>
    <dbReference type="NCBI Taxonomy" id="91750"/>
    <lineage>
        <taxon>Bacteria</taxon>
        <taxon>Pseudomonadati</taxon>
        <taxon>Pseudomonadota</taxon>
        <taxon>Alphaproteobacteria</taxon>
        <taxon>environmental samples</taxon>
    </lineage>
</organism>
<accession>A0A212K7Y7</accession>
<dbReference type="InterPro" id="IPR004839">
    <property type="entry name" value="Aminotransferase_I/II_large"/>
</dbReference>
<proteinExistence type="inferred from homology"/>
<dbReference type="PROSITE" id="PS00599">
    <property type="entry name" value="AA_TRANSFER_CLASS_2"/>
    <property type="match status" value="1"/>
</dbReference>
<feature type="domain" description="Aminotransferase class I/classII large" evidence="5">
    <location>
        <begin position="44"/>
        <end position="386"/>
    </location>
</feature>
<dbReference type="EC" id="2.3.1.47" evidence="6"/>
<dbReference type="PANTHER" id="PTHR13693:SF3">
    <property type="entry name" value="LD36009P"/>
    <property type="match status" value="1"/>
</dbReference>
<protein>
    <submittedName>
        <fullName evidence="6">8-amino-7-oxononanoate synthase</fullName>
        <ecNumber evidence="6">2.3.1.47</ecNumber>
    </submittedName>
</protein>
<keyword evidence="2 6" id="KW-0808">Transferase</keyword>
<sequence length="401" mass="42060">MTILEKFAPLADARKALHNLGVDPFAVGFDRISSPVEAEIDGRPVLILGSNNYLGLTFEPDIVEEGVAALRAYGTGTTGSRIANGTFAGHRTLERRIADAFGRKHAMVFSTGYQANLGMLATLVGPGDTVFIDADSHASIYDGCRMATGQVIRFRHNDADDLAKRIRRLGDTPGAKLIVVEGIYSMLGDRAPMAEIAAVKRESDAALLVDEAHSFGVLGPNGRGAAEEAGVEADVDFVVGTFSKSLGAVGGYCASDIDGFDVLRVACRPYMFTASLPPSVIATVLAALDRQQRAPELRETLAANAERLYSGLAKAGFSLGSSVSPIVAVRLPDVPTATRFWADLLAEGVYVNLALPPATPTAEPLLRTSVTAAHDSAQIDRAVAAIVAVGERLGVIGGAAK</sequence>
<dbReference type="Pfam" id="PF00155">
    <property type="entry name" value="Aminotran_1_2"/>
    <property type="match status" value="1"/>
</dbReference>
<reference evidence="6" key="1">
    <citation type="submission" date="2016-04" db="EMBL/GenBank/DDBJ databases">
        <authorList>
            <person name="Evans L.H."/>
            <person name="Alamgir A."/>
            <person name="Owens N."/>
            <person name="Weber N.D."/>
            <person name="Virtaneva K."/>
            <person name="Barbian K."/>
            <person name="Babar A."/>
            <person name="Rosenke K."/>
        </authorList>
    </citation>
    <scope>NUCLEOTIDE SEQUENCE</scope>
    <source>
        <strain evidence="6">86</strain>
    </source>
</reference>
<dbReference type="InterPro" id="IPR015421">
    <property type="entry name" value="PyrdxlP-dep_Trfase_major"/>
</dbReference>
<dbReference type="InterPro" id="IPR015424">
    <property type="entry name" value="PyrdxlP-dep_Trfase"/>
</dbReference>
<dbReference type="EMBL" id="FLUO01000001">
    <property type="protein sequence ID" value="SBW07810.1"/>
    <property type="molecule type" value="Genomic_DNA"/>
</dbReference>
<dbReference type="PANTHER" id="PTHR13693">
    <property type="entry name" value="CLASS II AMINOTRANSFERASE/8-AMINO-7-OXONONANOATE SYNTHASE"/>
    <property type="match status" value="1"/>
</dbReference>